<feature type="non-terminal residue" evidence="1">
    <location>
        <position position="173"/>
    </location>
</feature>
<reference evidence="1" key="1">
    <citation type="submission" date="2023-10" db="EMBL/GenBank/DDBJ databases">
        <authorList>
            <person name="Chen Y."/>
            <person name="Shah S."/>
            <person name="Dougan E. K."/>
            <person name="Thang M."/>
            <person name="Chan C."/>
        </authorList>
    </citation>
    <scope>NUCLEOTIDE SEQUENCE [LARGE SCALE GENOMIC DNA]</scope>
</reference>
<dbReference type="Proteomes" id="UP001189429">
    <property type="component" value="Unassembled WGS sequence"/>
</dbReference>
<protein>
    <submittedName>
        <fullName evidence="1">Uncharacterized protein</fullName>
    </submittedName>
</protein>
<evidence type="ECO:0000313" key="2">
    <source>
        <dbReference type="Proteomes" id="UP001189429"/>
    </source>
</evidence>
<gene>
    <name evidence="1" type="ORF">PCOR1329_LOCUS72483</name>
</gene>
<keyword evidence="2" id="KW-1185">Reference proteome</keyword>
<sequence>MLGKLVRLEPGPLRRSCVSALMGRGRRGCASRRGRPEDWEVRFRARWRLWHRSPWGGGLSLGPLAFALPLAHRAAPLPWEHGARPAGFPAEVRDEELVATEPGAWAYALALNGSVDAEPSVRLSLPPGRAEELAFATGGACPLVARVAAVRWAEWAARGDAPLLTTVLPDLRR</sequence>
<name>A0ABN9X1B2_9DINO</name>
<evidence type="ECO:0000313" key="1">
    <source>
        <dbReference type="EMBL" id="CAK0892986.1"/>
    </source>
</evidence>
<proteinExistence type="predicted"/>
<organism evidence="1 2">
    <name type="scientific">Prorocentrum cordatum</name>
    <dbReference type="NCBI Taxonomy" id="2364126"/>
    <lineage>
        <taxon>Eukaryota</taxon>
        <taxon>Sar</taxon>
        <taxon>Alveolata</taxon>
        <taxon>Dinophyceae</taxon>
        <taxon>Prorocentrales</taxon>
        <taxon>Prorocentraceae</taxon>
        <taxon>Prorocentrum</taxon>
    </lineage>
</organism>
<comment type="caution">
    <text evidence="1">The sequence shown here is derived from an EMBL/GenBank/DDBJ whole genome shotgun (WGS) entry which is preliminary data.</text>
</comment>
<dbReference type="EMBL" id="CAUYUJ010019693">
    <property type="protein sequence ID" value="CAK0892986.1"/>
    <property type="molecule type" value="Genomic_DNA"/>
</dbReference>
<accession>A0ABN9X1B2</accession>